<evidence type="ECO:0000313" key="3">
    <source>
        <dbReference type="Proteomes" id="UP000198751"/>
    </source>
</evidence>
<dbReference type="OrthoDB" id="9795306at2"/>
<name>A0A1H2BKL1_9MICC</name>
<dbReference type="InterPro" id="IPR004360">
    <property type="entry name" value="Glyas_Fos-R_dOase_dom"/>
</dbReference>
<dbReference type="PANTHER" id="PTHR33990:SF1">
    <property type="entry name" value="PROTEIN YJDN"/>
    <property type="match status" value="1"/>
</dbReference>
<dbReference type="Gene3D" id="3.10.180.10">
    <property type="entry name" value="2,3-Dihydroxybiphenyl 1,2-Dioxygenase, domain 1"/>
    <property type="match status" value="1"/>
</dbReference>
<reference evidence="3" key="1">
    <citation type="submission" date="2016-10" db="EMBL/GenBank/DDBJ databases">
        <authorList>
            <person name="Varghese N."/>
            <person name="Submissions S."/>
        </authorList>
    </citation>
    <scope>NUCLEOTIDE SEQUENCE [LARGE SCALE GENOMIC DNA]</scope>
    <source>
        <strain evidence="3">IMMIB L-1606</strain>
    </source>
</reference>
<dbReference type="Proteomes" id="UP000198751">
    <property type="component" value="Chromosome I"/>
</dbReference>
<evidence type="ECO:0000259" key="1">
    <source>
        <dbReference type="Pfam" id="PF00903"/>
    </source>
</evidence>
<organism evidence="2 3">
    <name type="scientific">Pseudarthrobacter equi</name>
    <dbReference type="NCBI Taxonomy" id="728066"/>
    <lineage>
        <taxon>Bacteria</taxon>
        <taxon>Bacillati</taxon>
        <taxon>Actinomycetota</taxon>
        <taxon>Actinomycetes</taxon>
        <taxon>Micrococcales</taxon>
        <taxon>Micrococcaceae</taxon>
        <taxon>Pseudarthrobacter</taxon>
    </lineage>
</organism>
<dbReference type="AlphaFoldDB" id="A0A1H2BKL1"/>
<gene>
    <name evidence="2" type="ORF">SAMN04489743_3763</name>
</gene>
<dbReference type="RefSeq" id="WP_091723225.1">
    <property type="nucleotide sequence ID" value="NZ_LT629779.1"/>
</dbReference>
<dbReference type="InterPro" id="IPR029068">
    <property type="entry name" value="Glyas_Bleomycin-R_OHBP_Dase"/>
</dbReference>
<dbReference type="PANTHER" id="PTHR33990">
    <property type="entry name" value="PROTEIN YJDN-RELATED"/>
    <property type="match status" value="1"/>
</dbReference>
<dbReference type="Pfam" id="PF00903">
    <property type="entry name" value="Glyoxalase"/>
    <property type="match status" value="1"/>
</dbReference>
<keyword evidence="3" id="KW-1185">Reference proteome</keyword>
<accession>A0A1H2BKL1</accession>
<dbReference type="SUPFAM" id="SSF54593">
    <property type="entry name" value="Glyoxalase/Bleomycin resistance protein/Dihydroxybiphenyl dioxygenase"/>
    <property type="match status" value="1"/>
</dbReference>
<proteinExistence type="predicted"/>
<dbReference type="EMBL" id="LT629779">
    <property type="protein sequence ID" value="SDT58684.1"/>
    <property type="molecule type" value="Genomic_DNA"/>
</dbReference>
<protein>
    <submittedName>
        <fullName evidence="2">PhnB protein</fullName>
    </submittedName>
</protein>
<feature type="domain" description="Glyoxalase/fosfomycin resistance/dioxygenase" evidence="1">
    <location>
        <begin position="23"/>
        <end position="136"/>
    </location>
</feature>
<sequence length="142" mass="14992">MTSTPSQDTVRTPGPQVYVSFPGTAREALTFYCDVFGGELTLYTYQDFSRSDGSPDAIAHGTLSGVVALGGSDAAAGEASVRTEGVMLSLLGTAEPSVLHEWFRRLSDGGTVVDALAPKPWGASDGQVIDQHGLHWLIGYED</sequence>
<evidence type="ECO:0000313" key="2">
    <source>
        <dbReference type="EMBL" id="SDT58684.1"/>
    </source>
</evidence>